<dbReference type="AlphaFoldDB" id="N2BNC3"/>
<organism evidence="3 4">
    <name type="scientific">Eubacterium plexicaudatum ASF492</name>
    <dbReference type="NCBI Taxonomy" id="1235802"/>
    <lineage>
        <taxon>Bacteria</taxon>
        <taxon>Bacillati</taxon>
        <taxon>Bacillota</taxon>
        <taxon>Clostridia</taxon>
        <taxon>Eubacteriales</taxon>
        <taxon>Eubacteriaceae</taxon>
        <taxon>Eubacterium</taxon>
    </lineage>
</organism>
<proteinExistence type="predicted"/>
<dbReference type="PANTHER" id="PTHR46558">
    <property type="entry name" value="TRACRIPTIONAL REGULATORY PROTEIN-RELATED-RELATED"/>
    <property type="match status" value="1"/>
</dbReference>
<dbReference type="PATRIC" id="fig|1235802.3.peg.229"/>
<feature type="domain" description="HTH cro/C1-type" evidence="2">
    <location>
        <begin position="21"/>
        <end position="75"/>
    </location>
</feature>
<keyword evidence="1" id="KW-0238">DNA-binding</keyword>
<dbReference type="STRING" id="1235802.C823_00216"/>
<dbReference type="PANTHER" id="PTHR46558:SF4">
    <property type="entry name" value="DNA-BIDING PHAGE PROTEIN"/>
    <property type="match status" value="1"/>
</dbReference>
<dbReference type="EMBL" id="AQFT01000007">
    <property type="protein sequence ID" value="EMZ38349.1"/>
    <property type="molecule type" value="Genomic_DNA"/>
</dbReference>
<evidence type="ECO:0000313" key="4">
    <source>
        <dbReference type="Proteomes" id="UP000012589"/>
    </source>
</evidence>
<dbReference type="Proteomes" id="UP000012589">
    <property type="component" value="Unassembled WGS sequence"/>
</dbReference>
<dbReference type="OrthoDB" id="2941482at2"/>
<sequence length="118" mass="13793">MQTKRKSDESKELYKKIGNRLLMVRRNLHYTQEQMAEILGVSAGFYGMIERGEKAPSIEKLIIIYKVLGTDITYLLTGEEKVERIENYIEKCPKDKRFDFEQLIKYAMNDPAAELRGI</sequence>
<name>N2BNC3_9FIRM</name>
<dbReference type="CDD" id="cd00093">
    <property type="entry name" value="HTH_XRE"/>
    <property type="match status" value="1"/>
</dbReference>
<gene>
    <name evidence="3" type="ORF">C823_00216</name>
</gene>
<dbReference type="HOGENOM" id="CLU_066192_17_10_9"/>
<keyword evidence="4" id="KW-1185">Reference proteome</keyword>
<dbReference type="InterPro" id="IPR010982">
    <property type="entry name" value="Lambda_DNA-bd_dom_sf"/>
</dbReference>
<evidence type="ECO:0000313" key="3">
    <source>
        <dbReference type="EMBL" id="EMZ38349.1"/>
    </source>
</evidence>
<protein>
    <recommendedName>
        <fullName evidence="2">HTH cro/C1-type domain-containing protein</fullName>
    </recommendedName>
</protein>
<dbReference type="SMART" id="SM00530">
    <property type="entry name" value="HTH_XRE"/>
    <property type="match status" value="1"/>
</dbReference>
<dbReference type="PROSITE" id="PS50943">
    <property type="entry name" value="HTH_CROC1"/>
    <property type="match status" value="1"/>
</dbReference>
<dbReference type="GO" id="GO:0003677">
    <property type="term" value="F:DNA binding"/>
    <property type="evidence" value="ECO:0007669"/>
    <property type="project" value="UniProtKB-KW"/>
</dbReference>
<dbReference type="eggNOG" id="COG1396">
    <property type="taxonomic scope" value="Bacteria"/>
</dbReference>
<evidence type="ECO:0000259" key="2">
    <source>
        <dbReference type="PROSITE" id="PS50943"/>
    </source>
</evidence>
<accession>N2BNC3</accession>
<reference evidence="3 4" key="1">
    <citation type="journal article" date="2014" name="Genome Announc.">
        <title>Draft genome sequences of the altered schaedler flora, a defined bacterial community from gnotobiotic mice.</title>
        <authorList>
            <person name="Wannemuehler M.J."/>
            <person name="Overstreet A.M."/>
            <person name="Ward D.V."/>
            <person name="Phillips G.J."/>
        </authorList>
    </citation>
    <scope>NUCLEOTIDE SEQUENCE [LARGE SCALE GENOMIC DNA]</scope>
    <source>
        <strain evidence="3 4">ASF492</strain>
    </source>
</reference>
<dbReference type="Gene3D" id="1.10.260.40">
    <property type="entry name" value="lambda repressor-like DNA-binding domains"/>
    <property type="match status" value="1"/>
</dbReference>
<dbReference type="InterPro" id="IPR001387">
    <property type="entry name" value="Cro/C1-type_HTH"/>
</dbReference>
<dbReference type="Pfam" id="PF01381">
    <property type="entry name" value="HTH_3"/>
    <property type="match status" value="1"/>
</dbReference>
<evidence type="ECO:0000256" key="1">
    <source>
        <dbReference type="ARBA" id="ARBA00023125"/>
    </source>
</evidence>
<comment type="caution">
    <text evidence="3">The sequence shown here is derived from an EMBL/GenBank/DDBJ whole genome shotgun (WGS) entry which is preliminary data.</text>
</comment>
<dbReference type="SUPFAM" id="SSF47413">
    <property type="entry name" value="lambda repressor-like DNA-binding domains"/>
    <property type="match status" value="1"/>
</dbReference>